<evidence type="ECO:0000313" key="11">
    <source>
        <dbReference type="Proteomes" id="UP001226867"/>
    </source>
</evidence>
<protein>
    <recommendedName>
        <fullName evidence="3 9">Gluconokinase</fullName>
        <ecNumber evidence="3 9">2.7.1.12</ecNumber>
    </recommendedName>
</protein>
<evidence type="ECO:0000256" key="7">
    <source>
        <dbReference type="ARBA" id="ARBA00022840"/>
    </source>
</evidence>
<accession>A0ABT9S675</accession>
<dbReference type="CDD" id="cd02021">
    <property type="entry name" value="GntK"/>
    <property type="match status" value="1"/>
</dbReference>
<keyword evidence="6 9" id="KW-0418">Kinase</keyword>
<evidence type="ECO:0000256" key="6">
    <source>
        <dbReference type="ARBA" id="ARBA00022777"/>
    </source>
</evidence>
<keyword evidence="4 9" id="KW-0808">Transferase</keyword>
<reference evidence="10 11" key="1">
    <citation type="submission" date="2023-07" db="EMBL/GenBank/DDBJ databases">
        <title>Sorghum-associated microbial communities from plants grown in Nebraska, USA.</title>
        <authorList>
            <person name="Schachtman D."/>
        </authorList>
    </citation>
    <scope>NUCLEOTIDE SEQUENCE [LARGE SCALE GENOMIC DNA]</scope>
    <source>
        <strain evidence="10 11">DS1607</strain>
    </source>
</reference>
<dbReference type="NCBIfam" id="TIGR01313">
    <property type="entry name" value="therm_gnt_kin"/>
    <property type="match status" value="1"/>
</dbReference>
<dbReference type="Pfam" id="PF13671">
    <property type="entry name" value="AAA_33"/>
    <property type="match status" value="1"/>
</dbReference>
<evidence type="ECO:0000256" key="9">
    <source>
        <dbReference type="RuleBase" id="RU363066"/>
    </source>
</evidence>
<dbReference type="EC" id="2.7.1.12" evidence="3 9"/>
<evidence type="ECO:0000256" key="8">
    <source>
        <dbReference type="ARBA" id="ARBA00048090"/>
    </source>
</evidence>
<evidence type="ECO:0000256" key="3">
    <source>
        <dbReference type="ARBA" id="ARBA00012054"/>
    </source>
</evidence>
<comment type="caution">
    <text evidence="10">The sequence shown here is derived from an EMBL/GenBank/DDBJ whole genome shotgun (WGS) entry which is preliminary data.</text>
</comment>
<dbReference type="RefSeq" id="WP_307689176.1">
    <property type="nucleotide sequence ID" value="NZ_JAUSRO010000004.1"/>
</dbReference>
<comment type="similarity">
    <text evidence="2 9">Belongs to the gluconokinase GntK/GntV family.</text>
</comment>
<dbReference type="InterPro" id="IPR006001">
    <property type="entry name" value="Therm_gnt_kin"/>
</dbReference>
<dbReference type="Proteomes" id="UP001226867">
    <property type="component" value="Unassembled WGS sequence"/>
</dbReference>
<proteinExistence type="inferred from homology"/>
<gene>
    <name evidence="10" type="ORF">J2W36_001603</name>
</gene>
<dbReference type="SUPFAM" id="SSF52540">
    <property type="entry name" value="P-loop containing nucleoside triphosphate hydrolases"/>
    <property type="match status" value="1"/>
</dbReference>
<dbReference type="PANTHER" id="PTHR43442:SF3">
    <property type="entry name" value="GLUCONOKINASE-RELATED"/>
    <property type="match status" value="1"/>
</dbReference>
<evidence type="ECO:0000313" key="10">
    <source>
        <dbReference type="EMBL" id="MDP9899358.1"/>
    </source>
</evidence>
<dbReference type="GO" id="GO:0046316">
    <property type="term" value="F:gluconokinase activity"/>
    <property type="evidence" value="ECO:0007669"/>
    <property type="project" value="UniProtKB-EC"/>
</dbReference>
<evidence type="ECO:0000256" key="4">
    <source>
        <dbReference type="ARBA" id="ARBA00022679"/>
    </source>
</evidence>
<dbReference type="PANTHER" id="PTHR43442">
    <property type="entry name" value="GLUCONOKINASE-RELATED"/>
    <property type="match status" value="1"/>
</dbReference>
<comment type="pathway">
    <text evidence="1">Carbohydrate acid metabolism.</text>
</comment>
<evidence type="ECO:0000256" key="5">
    <source>
        <dbReference type="ARBA" id="ARBA00022741"/>
    </source>
</evidence>
<evidence type="ECO:0000256" key="2">
    <source>
        <dbReference type="ARBA" id="ARBA00008420"/>
    </source>
</evidence>
<dbReference type="Gene3D" id="3.40.50.300">
    <property type="entry name" value="P-loop containing nucleotide triphosphate hydrolases"/>
    <property type="match status" value="1"/>
</dbReference>
<keyword evidence="5 9" id="KW-0547">Nucleotide-binding</keyword>
<sequence>MQSIWLVVMGVSGCGKSSLGQALAVDLGLPLIEGDDFHPEANIAKMRAGTPLTDDDRAGWLARLGDELAARPAGAVLTCSSLKRAYRDRLRAAVPGLRFAFMEISRDEAQARVEARAGAHIFPGSLVANQFATLESPTGEEGVVTVQAVAPIDRLTAEVRHWLGDDARCADRGAE</sequence>
<evidence type="ECO:0000256" key="1">
    <source>
        <dbReference type="ARBA" id="ARBA00004761"/>
    </source>
</evidence>
<keyword evidence="11" id="KW-1185">Reference proteome</keyword>
<name>A0ABT9S675_9BURK</name>
<dbReference type="EMBL" id="JAUSRO010000004">
    <property type="protein sequence ID" value="MDP9899358.1"/>
    <property type="molecule type" value="Genomic_DNA"/>
</dbReference>
<keyword evidence="7 9" id="KW-0067">ATP-binding</keyword>
<organism evidence="10 11">
    <name type="scientific">Variovorax ginsengisoli</name>
    <dbReference type="NCBI Taxonomy" id="363844"/>
    <lineage>
        <taxon>Bacteria</taxon>
        <taxon>Pseudomonadati</taxon>
        <taxon>Pseudomonadota</taxon>
        <taxon>Betaproteobacteria</taxon>
        <taxon>Burkholderiales</taxon>
        <taxon>Comamonadaceae</taxon>
        <taxon>Variovorax</taxon>
    </lineage>
</organism>
<comment type="catalytic activity">
    <reaction evidence="8 9">
        <text>D-gluconate + ATP = 6-phospho-D-gluconate + ADP + H(+)</text>
        <dbReference type="Rhea" id="RHEA:19433"/>
        <dbReference type="ChEBI" id="CHEBI:15378"/>
        <dbReference type="ChEBI" id="CHEBI:18391"/>
        <dbReference type="ChEBI" id="CHEBI:30616"/>
        <dbReference type="ChEBI" id="CHEBI:58759"/>
        <dbReference type="ChEBI" id="CHEBI:456216"/>
        <dbReference type="EC" id="2.7.1.12"/>
    </reaction>
</comment>
<dbReference type="InterPro" id="IPR027417">
    <property type="entry name" value="P-loop_NTPase"/>
</dbReference>